<dbReference type="SUPFAM" id="SSF52777">
    <property type="entry name" value="CoA-dependent acyltransferases"/>
    <property type="match status" value="2"/>
</dbReference>
<dbReference type="PROSITE" id="PS50075">
    <property type="entry name" value="CARRIER"/>
    <property type="match status" value="2"/>
</dbReference>
<evidence type="ECO:0000313" key="5">
    <source>
        <dbReference type="EMBL" id="GIF80774.1"/>
    </source>
</evidence>
<dbReference type="Gene3D" id="1.10.1200.10">
    <property type="entry name" value="ACP-like"/>
    <property type="match status" value="2"/>
</dbReference>
<dbReference type="GO" id="GO:0044550">
    <property type="term" value="P:secondary metabolite biosynthetic process"/>
    <property type="evidence" value="ECO:0007669"/>
    <property type="project" value="TreeGrafter"/>
</dbReference>
<dbReference type="PANTHER" id="PTHR45527">
    <property type="entry name" value="NONRIBOSOMAL PEPTIDE SYNTHETASE"/>
    <property type="match status" value="1"/>
</dbReference>
<dbReference type="Gene3D" id="3.30.559.10">
    <property type="entry name" value="Chloramphenicol acetyltransferase-like domain"/>
    <property type="match status" value="1"/>
</dbReference>
<dbReference type="InterPro" id="IPR020806">
    <property type="entry name" value="PKS_PP-bd"/>
</dbReference>
<dbReference type="GO" id="GO:0003824">
    <property type="term" value="F:catalytic activity"/>
    <property type="evidence" value="ECO:0007669"/>
    <property type="project" value="InterPro"/>
</dbReference>
<dbReference type="PROSITE" id="PS00012">
    <property type="entry name" value="PHOSPHOPANTETHEINE"/>
    <property type="match status" value="1"/>
</dbReference>
<keyword evidence="6" id="KW-1185">Reference proteome</keyword>
<dbReference type="PANTHER" id="PTHR45527:SF1">
    <property type="entry name" value="FATTY ACID SYNTHASE"/>
    <property type="match status" value="1"/>
</dbReference>
<feature type="domain" description="Carrier" evidence="4">
    <location>
        <begin position="1045"/>
        <end position="1120"/>
    </location>
</feature>
<comment type="caution">
    <text evidence="5">The sequence shown here is derived from an EMBL/GenBank/DDBJ whole genome shotgun (WGS) entry which is preliminary data.</text>
</comment>
<feature type="domain" description="Carrier" evidence="4">
    <location>
        <begin position="501"/>
        <end position="576"/>
    </location>
</feature>
<dbReference type="PROSITE" id="PS00455">
    <property type="entry name" value="AMP_BINDING"/>
    <property type="match status" value="1"/>
</dbReference>
<dbReference type="NCBIfam" id="TIGR01733">
    <property type="entry name" value="AA-adenyl-dom"/>
    <property type="match status" value="1"/>
</dbReference>
<evidence type="ECO:0000313" key="6">
    <source>
        <dbReference type="Proteomes" id="UP000601223"/>
    </source>
</evidence>
<dbReference type="Pfam" id="PF00668">
    <property type="entry name" value="Condensation"/>
    <property type="match status" value="1"/>
</dbReference>
<protein>
    <recommendedName>
        <fullName evidence="4">Carrier domain-containing protein</fullName>
    </recommendedName>
</protein>
<dbReference type="Pfam" id="PF00550">
    <property type="entry name" value="PP-binding"/>
    <property type="match status" value="2"/>
</dbReference>
<dbReference type="CDD" id="cd19531">
    <property type="entry name" value="LCL_NRPS-like"/>
    <property type="match status" value="1"/>
</dbReference>
<dbReference type="SMART" id="SM00823">
    <property type="entry name" value="PKS_PP"/>
    <property type="match status" value="2"/>
</dbReference>
<dbReference type="GO" id="GO:0031177">
    <property type="term" value="F:phosphopantetheine binding"/>
    <property type="evidence" value="ECO:0007669"/>
    <property type="project" value="InterPro"/>
</dbReference>
<dbReference type="SUPFAM" id="SSF56801">
    <property type="entry name" value="Acetyl-CoA synthetase-like"/>
    <property type="match status" value="1"/>
</dbReference>
<dbReference type="AlphaFoldDB" id="A0A8J3JDR8"/>
<dbReference type="GO" id="GO:0008610">
    <property type="term" value="P:lipid biosynthetic process"/>
    <property type="evidence" value="ECO:0007669"/>
    <property type="project" value="UniProtKB-ARBA"/>
</dbReference>
<dbReference type="EMBL" id="BONF01000010">
    <property type="protein sequence ID" value="GIF80774.1"/>
    <property type="molecule type" value="Genomic_DNA"/>
</dbReference>
<proteinExistence type="predicted"/>
<dbReference type="InterPro" id="IPR020845">
    <property type="entry name" value="AMP-binding_CS"/>
</dbReference>
<dbReference type="Pfam" id="PF00501">
    <property type="entry name" value="AMP-binding"/>
    <property type="match status" value="1"/>
</dbReference>
<name>A0A8J3JDR8_9ACTN</name>
<evidence type="ECO:0000256" key="1">
    <source>
        <dbReference type="ARBA" id="ARBA00001957"/>
    </source>
</evidence>
<dbReference type="GO" id="GO:0005737">
    <property type="term" value="C:cytoplasm"/>
    <property type="evidence" value="ECO:0007669"/>
    <property type="project" value="TreeGrafter"/>
</dbReference>
<dbReference type="InterPro" id="IPR006162">
    <property type="entry name" value="Ppantetheine_attach_site"/>
</dbReference>
<dbReference type="RefSeq" id="WP_203744679.1">
    <property type="nucleotide sequence ID" value="NZ_BONF01000010.1"/>
</dbReference>
<sequence>MTQGDVLPYPDRRFPDLVADRARAFPDAVAVRQWDATLTYGELHASAGALAARLRAAAPQPLIGVCADRRPPLVTALLGVLRAGAGYVPLDPALPPARLREIAAEAGLRTVVCDDVGARLLADSGLELLSLPDTAADPGGCPATAEDLAYVMFTSGSTGRPKGVMITHEALTEFVSSLAAIAGLGARSVMLGFASIGFDASVIDLLAPLAAGGTIALAGTADRADPVRLQRFCAEHGVTIAFLPPALLPVLDPAALPELRVVLTGSEAPGPEQAARWTAGGGRFLNLFGPTETTVLVTWFEAAGVWDRPLPIGRPAFNHRVYVVDEQLRQVAPGEAGELLAGGAGLARGYLGAPELTDERFVPDPFSGLPGARLYRTGDLVRWGPDGELEFLGRVDRQVKIRGQRVEIGEVEAVLRRHPEIGHAAVAASAGPAGTQLLAFVTGSASPESVREHCAARLGAAMVPARVVPVPELPLLPSGKVDLDRLLADHAAPGGEGPYEEPAGDVEREVAEAWAELLGLARVGRGDDFFDTGGHSITAMRLVAALRARLGRDVAVEDVLHGRTLRVIAERAAAAAALDGEQPVRGRPPALSPSQQRLWFLERYSPEAAAAYNIVLAERLRGPLDTEALRAALTAVAARQEMLRWRIPDTDGVPYAVLDPAAPVPLLVTDLSGLPAEQREQELAGALSAEAGRRFRLAADALWRVRLFRLGPDEHVLAITAHHAVFDGWSQSLLYADLAVAYADPAALPPLPATYADYVAWRDERRTRRADGDLDWWTSHLDGVPTVLEVPGDRPRPAEQTYAGGYAGCWLDEPATAGLHRFARSLGATPSAVLLAAFGLVLAGRAGQDELVVGTPAVDRRHPDFEDMVGFFIDIMPLRLRAEPGRGFAEHVRAARDELIAALAHPEAPLERIVQAFGLGGQTVRSPLVQVLFNVFNFAAPRLELAGLTAEPVPVPAPGSAFDLTLYGVERDGRMRLEVVYNSDLYDRSTMDGFLDALREVIVRGTADGELSAAELVREPIRGARAATPRARVRPVKAEAVVSRPPETATERAVAAVWCEVLGRDAVGVTDNFFDSGGGSLAMATVQQRLNRLLGRKLRVVDLFRYPTVRALAAHLDGAGQGADGTDDAVELALRRGAARRARTRQRPGVAGEEL</sequence>
<keyword evidence="2" id="KW-0596">Phosphopantetheine</keyword>
<evidence type="ECO:0000256" key="2">
    <source>
        <dbReference type="ARBA" id="ARBA00022450"/>
    </source>
</evidence>
<dbReference type="InterPro" id="IPR025110">
    <property type="entry name" value="AMP-bd_C"/>
</dbReference>
<evidence type="ECO:0000259" key="4">
    <source>
        <dbReference type="PROSITE" id="PS50075"/>
    </source>
</evidence>
<accession>A0A8J3JDR8</accession>
<dbReference type="FunFam" id="1.10.1200.10:FF:000016">
    <property type="entry name" value="Non-ribosomal peptide synthase"/>
    <property type="match status" value="2"/>
</dbReference>
<dbReference type="Pfam" id="PF13193">
    <property type="entry name" value="AMP-binding_C"/>
    <property type="match status" value="1"/>
</dbReference>
<evidence type="ECO:0000256" key="3">
    <source>
        <dbReference type="ARBA" id="ARBA00022553"/>
    </source>
</evidence>
<dbReference type="InterPro" id="IPR042099">
    <property type="entry name" value="ANL_N_sf"/>
</dbReference>
<dbReference type="GO" id="GO:0072330">
    <property type="term" value="P:monocarboxylic acid biosynthetic process"/>
    <property type="evidence" value="ECO:0007669"/>
    <property type="project" value="UniProtKB-ARBA"/>
</dbReference>
<dbReference type="PRINTS" id="PR00154">
    <property type="entry name" value="AMPBINDING"/>
</dbReference>
<dbReference type="Proteomes" id="UP000601223">
    <property type="component" value="Unassembled WGS sequence"/>
</dbReference>
<keyword evidence="3" id="KW-0597">Phosphoprotein</keyword>
<dbReference type="InterPro" id="IPR036736">
    <property type="entry name" value="ACP-like_sf"/>
</dbReference>
<dbReference type="InterPro" id="IPR010071">
    <property type="entry name" value="AA_adenyl_dom"/>
</dbReference>
<dbReference type="InterPro" id="IPR009081">
    <property type="entry name" value="PP-bd_ACP"/>
</dbReference>
<gene>
    <name evidence="5" type="ORF">Cba03nite_21230</name>
</gene>
<organism evidence="5 6">
    <name type="scientific">Catellatospora bangladeshensis</name>
    <dbReference type="NCBI Taxonomy" id="310355"/>
    <lineage>
        <taxon>Bacteria</taxon>
        <taxon>Bacillati</taxon>
        <taxon>Actinomycetota</taxon>
        <taxon>Actinomycetes</taxon>
        <taxon>Micromonosporales</taxon>
        <taxon>Micromonosporaceae</taxon>
        <taxon>Catellatospora</taxon>
    </lineage>
</organism>
<dbReference type="InterPro" id="IPR001242">
    <property type="entry name" value="Condensation_dom"/>
</dbReference>
<dbReference type="InterPro" id="IPR023213">
    <property type="entry name" value="CAT-like_dom_sf"/>
</dbReference>
<comment type="cofactor">
    <cofactor evidence="1">
        <name>pantetheine 4'-phosphate</name>
        <dbReference type="ChEBI" id="CHEBI:47942"/>
    </cofactor>
</comment>
<dbReference type="InterPro" id="IPR020459">
    <property type="entry name" value="AMP-binding"/>
</dbReference>
<reference evidence="5 6" key="1">
    <citation type="submission" date="2021-01" db="EMBL/GenBank/DDBJ databases">
        <title>Whole genome shotgun sequence of Catellatospora bangladeshensis NBRC 107357.</title>
        <authorList>
            <person name="Komaki H."/>
            <person name="Tamura T."/>
        </authorList>
    </citation>
    <scope>NUCLEOTIDE SEQUENCE [LARGE SCALE GENOMIC DNA]</scope>
    <source>
        <strain evidence="5 6">NBRC 107357</strain>
    </source>
</reference>
<dbReference type="SUPFAM" id="SSF47336">
    <property type="entry name" value="ACP-like"/>
    <property type="match status" value="2"/>
</dbReference>
<dbReference type="Gene3D" id="3.30.300.30">
    <property type="match status" value="1"/>
</dbReference>
<dbReference type="InterPro" id="IPR045851">
    <property type="entry name" value="AMP-bd_C_sf"/>
</dbReference>
<dbReference type="GO" id="GO:0043041">
    <property type="term" value="P:amino acid activation for nonribosomal peptide biosynthetic process"/>
    <property type="evidence" value="ECO:0007669"/>
    <property type="project" value="TreeGrafter"/>
</dbReference>
<dbReference type="Gene3D" id="3.40.50.12780">
    <property type="entry name" value="N-terminal domain of ligase-like"/>
    <property type="match status" value="1"/>
</dbReference>
<dbReference type="Gene3D" id="3.30.559.30">
    <property type="entry name" value="Nonribosomal peptide synthetase, condensation domain"/>
    <property type="match status" value="1"/>
</dbReference>
<dbReference type="FunFam" id="2.30.38.10:FF:000001">
    <property type="entry name" value="Non-ribosomal peptide synthetase PvdI"/>
    <property type="match status" value="1"/>
</dbReference>
<dbReference type="CDD" id="cd05930">
    <property type="entry name" value="A_NRPS"/>
    <property type="match status" value="1"/>
</dbReference>
<dbReference type="InterPro" id="IPR000873">
    <property type="entry name" value="AMP-dep_synth/lig_dom"/>
</dbReference>